<name>A0A0L0W2J3_9BASI</name>
<evidence type="ECO:0000256" key="9">
    <source>
        <dbReference type="SAM" id="SignalP"/>
    </source>
</evidence>
<dbReference type="SUPFAM" id="SSF51445">
    <property type="entry name" value="(Trans)glycosidases"/>
    <property type="match status" value="1"/>
</dbReference>
<keyword evidence="12" id="KW-1185">Reference proteome</keyword>
<dbReference type="STRING" id="1165861.A0A0L0W2J3"/>
<dbReference type="EMBL" id="AJIL01000006">
    <property type="protein sequence ID" value="KNF05768.1"/>
    <property type="molecule type" value="Genomic_DNA"/>
</dbReference>
<dbReference type="GO" id="GO:0005576">
    <property type="term" value="C:extracellular region"/>
    <property type="evidence" value="ECO:0007669"/>
    <property type="project" value="UniProtKB-SubCell"/>
</dbReference>
<dbReference type="InterPro" id="IPR001547">
    <property type="entry name" value="Glyco_hydro_5"/>
</dbReference>
<comment type="catalytic activity">
    <reaction evidence="1">
        <text>Random hydrolysis of (1-&gt;4)-beta-D-mannosidic linkages in mannans, galactomannans and glucomannans.</text>
        <dbReference type="EC" id="3.2.1.78"/>
    </reaction>
</comment>
<dbReference type="PANTHER" id="PTHR31451">
    <property type="match status" value="1"/>
</dbReference>
<sequence>MRSQIRFLVWSALVMYLTSAVDIPGDRGKSSQSKAQISRLSTGLASIFGASPHGALKDDSDDSHFVTAPGDGHLYLDDDLFDFRAFNTPTLLQRSEFEVRDLLETISGFGTPVTRTYTLQIANQNFEGGNIPPSEAHVIGWDKNLNDWKFNQTVWEQMDTVLDMAREYEVKLIIPIINQDYGTSDTNYVGNYNDLIRHRYNISRYSSANKAVDWFTDRNMIDGYKKLISYFLNRVNTVNGIRYGDDDTILAFETGNELNWGDSKHIIYQRAPPAKWTLEIAEHLKSLAPKTLVMDGSYSRKNSSFWEKSVLESKFVDLFDYHLYGENDLSWYTALHEEVRAHGKTLIIGEHGFYSNVAAYNQVYKKLDCAGALIWSLRGHSDQSGFDTHSEGNNIFAYHAPGWLNQTSKDFDTQESSVVSATYDASYAILGLDPPPKPVPGTPQSFFLTNGSHVGLSWRGSTWADRYEILGAHVQGLSFNLLSNQVQDNVGSGEVFIPLDPHQPTKLLIVHPGKPKPHESHGGWVDRKWCVPGSACWEATHLFDKSIKNNNGTANIPPARSSITKFHINPLSRSTSKKSRFQLLPSMLPSTSSSSNRKRAVAGGWYSVRGINSDGVHGKRSKAVFLKSNWLDWHST</sequence>
<evidence type="ECO:0000256" key="7">
    <source>
        <dbReference type="ARBA" id="ARBA00022801"/>
    </source>
</evidence>
<protein>
    <recommendedName>
        <fullName evidence="4">mannan endo-1,4-beta-mannosidase</fullName>
        <ecNumber evidence="4">3.2.1.78</ecNumber>
    </recommendedName>
</protein>
<reference evidence="12" key="1">
    <citation type="submission" date="2014-03" db="EMBL/GenBank/DDBJ databases">
        <title>The Genome Sequence of Puccinia striiformis f. sp. tritici PST-78.</title>
        <authorList>
            <consortium name="The Broad Institute Genome Sequencing Platform"/>
            <person name="Cuomo C."/>
            <person name="Hulbert S."/>
            <person name="Chen X."/>
            <person name="Walker B."/>
            <person name="Young S.K."/>
            <person name="Zeng Q."/>
            <person name="Gargeya S."/>
            <person name="Fitzgerald M."/>
            <person name="Haas B."/>
            <person name="Abouelleil A."/>
            <person name="Alvarado L."/>
            <person name="Arachchi H.M."/>
            <person name="Berlin A.M."/>
            <person name="Chapman S.B."/>
            <person name="Goldberg J."/>
            <person name="Griggs A."/>
            <person name="Gujja S."/>
            <person name="Hansen M."/>
            <person name="Howarth C."/>
            <person name="Imamovic A."/>
            <person name="Larimer J."/>
            <person name="McCowan C."/>
            <person name="Montmayeur A."/>
            <person name="Murphy C."/>
            <person name="Neiman D."/>
            <person name="Pearson M."/>
            <person name="Priest M."/>
            <person name="Roberts A."/>
            <person name="Saif S."/>
            <person name="Shea T."/>
            <person name="Sisk P."/>
            <person name="Sykes S."/>
            <person name="Wortman J."/>
            <person name="Nusbaum C."/>
            <person name="Birren B."/>
        </authorList>
    </citation>
    <scope>NUCLEOTIDE SEQUENCE [LARGE SCALE GENOMIC DNA]</scope>
    <source>
        <strain evidence="12">race PST-78</strain>
    </source>
</reference>
<dbReference type="Proteomes" id="UP000054564">
    <property type="component" value="Unassembled WGS sequence"/>
</dbReference>
<dbReference type="Gene3D" id="3.20.20.80">
    <property type="entry name" value="Glycosidases"/>
    <property type="match status" value="1"/>
</dbReference>
<comment type="caution">
    <text evidence="11">The sequence shown here is derived from an EMBL/GenBank/DDBJ whole genome shotgun (WGS) entry which is preliminary data.</text>
</comment>
<feature type="chain" id="PRO_5005550892" description="mannan endo-1,4-beta-mannosidase" evidence="9">
    <location>
        <begin position="21"/>
        <end position="636"/>
    </location>
</feature>
<dbReference type="AlphaFoldDB" id="A0A0L0W2J3"/>
<evidence type="ECO:0000256" key="8">
    <source>
        <dbReference type="ARBA" id="ARBA00023295"/>
    </source>
</evidence>
<evidence type="ECO:0000256" key="3">
    <source>
        <dbReference type="ARBA" id="ARBA00005641"/>
    </source>
</evidence>
<feature type="domain" description="Glycoside hydrolase family 5" evidence="10">
    <location>
        <begin position="148"/>
        <end position="336"/>
    </location>
</feature>
<evidence type="ECO:0000256" key="1">
    <source>
        <dbReference type="ARBA" id="ARBA00001678"/>
    </source>
</evidence>
<comment type="similarity">
    <text evidence="3">Belongs to the glycosyl hydrolase 5 (cellulase A) family.</text>
</comment>
<keyword evidence="8" id="KW-0326">Glycosidase</keyword>
<dbReference type="EC" id="3.2.1.78" evidence="4"/>
<keyword evidence="5" id="KW-0964">Secreted</keyword>
<proteinExistence type="inferred from homology"/>
<evidence type="ECO:0000256" key="6">
    <source>
        <dbReference type="ARBA" id="ARBA00022729"/>
    </source>
</evidence>
<gene>
    <name evidence="11" type="ORF">PSTG_01165</name>
</gene>
<evidence type="ECO:0000313" key="11">
    <source>
        <dbReference type="EMBL" id="KNF05768.1"/>
    </source>
</evidence>
<evidence type="ECO:0000256" key="4">
    <source>
        <dbReference type="ARBA" id="ARBA00012706"/>
    </source>
</evidence>
<dbReference type="FunFam" id="3.20.20.80:FF:000251">
    <property type="entry name" value="Uncharacterized protein"/>
    <property type="match status" value="1"/>
</dbReference>
<keyword evidence="7" id="KW-0378">Hydrolase</keyword>
<feature type="signal peptide" evidence="9">
    <location>
        <begin position="1"/>
        <end position="20"/>
    </location>
</feature>
<accession>A0A0L0W2J3</accession>
<evidence type="ECO:0000259" key="10">
    <source>
        <dbReference type="Pfam" id="PF26410"/>
    </source>
</evidence>
<dbReference type="GO" id="GO:0016985">
    <property type="term" value="F:mannan endo-1,4-beta-mannosidase activity"/>
    <property type="evidence" value="ECO:0007669"/>
    <property type="project" value="UniProtKB-EC"/>
</dbReference>
<dbReference type="PANTHER" id="PTHR31451:SF39">
    <property type="entry name" value="MANNAN ENDO-1,4-BETA-MANNOSIDASE 1"/>
    <property type="match status" value="1"/>
</dbReference>
<keyword evidence="6 9" id="KW-0732">Signal</keyword>
<dbReference type="Pfam" id="PF26410">
    <property type="entry name" value="GH5_mannosidase"/>
    <property type="match status" value="1"/>
</dbReference>
<organism evidence="11 12">
    <name type="scientific">Puccinia striiformis f. sp. tritici PST-78</name>
    <dbReference type="NCBI Taxonomy" id="1165861"/>
    <lineage>
        <taxon>Eukaryota</taxon>
        <taxon>Fungi</taxon>
        <taxon>Dikarya</taxon>
        <taxon>Basidiomycota</taxon>
        <taxon>Pucciniomycotina</taxon>
        <taxon>Pucciniomycetes</taxon>
        <taxon>Pucciniales</taxon>
        <taxon>Pucciniaceae</taxon>
        <taxon>Puccinia</taxon>
    </lineage>
</organism>
<comment type="subcellular location">
    <subcellularLocation>
        <location evidence="2">Secreted</location>
    </subcellularLocation>
</comment>
<evidence type="ECO:0000313" key="12">
    <source>
        <dbReference type="Proteomes" id="UP000054564"/>
    </source>
</evidence>
<evidence type="ECO:0000256" key="2">
    <source>
        <dbReference type="ARBA" id="ARBA00004613"/>
    </source>
</evidence>
<dbReference type="OrthoDB" id="406631at2759"/>
<evidence type="ECO:0000256" key="5">
    <source>
        <dbReference type="ARBA" id="ARBA00022525"/>
    </source>
</evidence>
<dbReference type="InterPro" id="IPR017853">
    <property type="entry name" value="GH"/>
</dbReference>
<dbReference type="InterPro" id="IPR045053">
    <property type="entry name" value="MAN-like"/>
</dbReference>